<accession>A0A445ILM2</accession>
<keyword evidence="2" id="KW-1185">Reference proteome</keyword>
<dbReference type="Proteomes" id="UP000289340">
    <property type="component" value="Chromosome 10"/>
</dbReference>
<dbReference type="AlphaFoldDB" id="A0A445ILM2"/>
<evidence type="ECO:0000313" key="1">
    <source>
        <dbReference type="EMBL" id="RZB86945.1"/>
    </source>
</evidence>
<protein>
    <submittedName>
        <fullName evidence="1">Uncharacterized protein</fullName>
    </submittedName>
</protein>
<gene>
    <name evidence="1" type="ORF">D0Y65_026874</name>
</gene>
<comment type="caution">
    <text evidence="1">The sequence shown here is derived from an EMBL/GenBank/DDBJ whole genome shotgun (WGS) entry which is preliminary data.</text>
</comment>
<dbReference type="EMBL" id="QZWG01000010">
    <property type="protein sequence ID" value="RZB86945.1"/>
    <property type="molecule type" value="Genomic_DNA"/>
</dbReference>
<reference evidence="1 2" key="1">
    <citation type="submission" date="2018-09" db="EMBL/GenBank/DDBJ databases">
        <title>A high-quality reference genome of wild soybean provides a powerful tool to mine soybean genomes.</title>
        <authorList>
            <person name="Xie M."/>
            <person name="Chung C.Y.L."/>
            <person name="Li M.-W."/>
            <person name="Wong F.-L."/>
            <person name="Chan T.-F."/>
            <person name="Lam H.-M."/>
        </authorList>
    </citation>
    <scope>NUCLEOTIDE SEQUENCE [LARGE SCALE GENOMIC DNA]</scope>
    <source>
        <strain evidence="2">cv. W05</strain>
        <tissue evidence="1">Hypocotyl of etiolated seedlings</tissue>
    </source>
</reference>
<proteinExistence type="predicted"/>
<organism evidence="1 2">
    <name type="scientific">Glycine soja</name>
    <name type="common">Wild soybean</name>
    <dbReference type="NCBI Taxonomy" id="3848"/>
    <lineage>
        <taxon>Eukaryota</taxon>
        <taxon>Viridiplantae</taxon>
        <taxon>Streptophyta</taxon>
        <taxon>Embryophyta</taxon>
        <taxon>Tracheophyta</taxon>
        <taxon>Spermatophyta</taxon>
        <taxon>Magnoliopsida</taxon>
        <taxon>eudicotyledons</taxon>
        <taxon>Gunneridae</taxon>
        <taxon>Pentapetalae</taxon>
        <taxon>rosids</taxon>
        <taxon>fabids</taxon>
        <taxon>Fabales</taxon>
        <taxon>Fabaceae</taxon>
        <taxon>Papilionoideae</taxon>
        <taxon>50 kb inversion clade</taxon>
        <taxon>NPAAA clade</taxon>
        <taxon>indigoferoid/millettioid clade</taxon>
        <taxon>Phaseoleae</taxon>
        <taxon>Glycine</taxon>
        <taxon>Glycine subgen. Soja</taxon>
    </lineage>
</organism>
<name>A0A445ILM2_GLYSO</name>
<evidence type="ECO:0000313" key="2">
    <source>
        <dbReference type="Proteomes" id="UP000289340"/>
    </source>
</evidence>
<sequence length="111" mass="12612">MGFRVRGCGFDLREWNLLQLRCIPCSEFGDLVGQQEDEEMLVPHTDLAKNNHQPMEGPGAVNFIIDHGELDFVFVQDRKVIHVEKGPEPDLLLVYGPGRSHLGFPAWRLCL</sequence>